<name>A0A562IWM6_9ACTN</name>
<evidence type="ECO:0000256" key="3">
    <source>
        <dbReference type="ARBA" id="ARBA00023002"/>
    </source>
</evidence>
<dbReference type="PROSITE" id="PS00895">
    <property type="entry name" value="3_HYDROXYISOBUT_DH"/>
    <property type="match status" value="1"/>
</dbReference>
<feature type="active site" evidence="5">
    <location>
        <position position="174"/>
    </location>
</feature>
<dbReference type="RefSeq" id="WP_153359369.1">
    <property type="nucleotide sequence ID" value="NZ_JABGDC010000065.1"/>
</dbReference>
<evidence type="ECO:0000313" key="7">
    <source>
        <dbReference type="EMBL" id="TWH74974.1"/>
    </source>
</evidence>
<dbReference type="PRINTS" id="PR00076">
    <property type="entry name" value="6PGDHDRGNASE"/>
</dbReference>
<dbReference type="InterPro" id="IPR006114">
    <property type="entry name" value="6PGDH_C"/>
</dbReference>
<evidence type="ECO:0000313" key="8">
    <source>
        <dbReference type="Proteomes" id="UP000321490"/>
    </source>
</evidence>
<dbReference type="AlphaFoldDB" id="A0A562IWM6"/>
<dbReference type="GO" id="GO:0050661">
    <property type="term" value="F:NADP binding"/>
    <property type="evidence" value="ECO:0007669"/>
    <property type="project" value="InterPro"/>
</dbReference>
<dbReference type="OrthoDB" id="9804542at2"/>
<dbReference type="Gene3D" id="3.40.50.720">
    <property type="entry name" value="NAD(P)-binding Rossmann-like Domain"/>
    <property type="match status" value="1"/>
</dbReference>
<evidence type="ECO:0000256" key="2">
    <source>
        <dbReference type="ARBA" id="ARBA00009080"/>
    </source>
</evidence>
<dbReference type="SMART" id="SM01350">
    <property type="entry name" value="6PGD"/>
    <property type="match status" value="1"/>
</dbReference>
<reference evidence="7 8" key="1">
    <citation type="submission" date="2019-07" db="EMBL/GenBank/DDBJ databases">
        <title>R&amp;d 2014.</title>
        <authorList>
            <person name="Klenk H.-P."/>
        </authorList>
    </citation>
    <scope>NUCLEOTIDE SEQUENCE [LARGE SCALE GENOMIC DNA]</scope>
    <source>
        <strain evidence="7 8">DSM 45764</strain>
    </source>
</reference>
<keyword evidence="8" id="KW-1185">Reference proteome</keyword>
<dbReference type="InterPro" id="IPR002204">
    <property type="entry name" value="3-OH-isobutyrate_DH-rel_CS"/>
</dbReference>
<dbReference type="NCBIfam" id="NF007161">
    <property type="entry name" value="PRK09599.1"/>
    <property type="match status" value="1"/>
</dbReference>
<dbReference type="InterPro" id="IPR006184">
    <property type="entry name" value="6PGdom_BS"/>
</dbReference>
<comment type="similarity">
    <text evidence="1">Belongs to the 6-phosphogluconate dehydrogenase family.</text>
</comment>
<dbReference type="NCBIfam" id="TIGR00872">
    <property type="entry name" value="gnd_rel"/>
    <property type="match status" value="1"/>
</dbReference>
<protein>
    <submittedName>
        <fullName evidence="7">6-phosphogluconate dehydrogenase (Decarboxylating)</fullName>
    </submittedName>
</protein>
<dbReference type="GO" id="GO:0016054">
    <property type="term" value="P:organic acid catabolic process"/>
    <property type="evidence" value="ECO:0007669"/>
    <property type="project" value="UniProtKB-ARBA"/>
</dbReference>
<comment type="caution">
    <text evidence="7">The sequence shown here is derived from an EMBL/GenBank/DDBJ whole genome shotgun (WGS) entry which is preliminary data.</text>
</comment>
<dbReference type="GO" id="GO:0004616">
    <property type="term" value="F:phosphogluconate dehydrogenase (decarboxylating) activity"/>
    <property type="evidence" value="ECO:0007669"/>
    <property type="project" value="InterPro"/>
</dbReference>
<keyword evidence="4" id="KW-0311">Gluconate utilization</keyword>
<dbReference type="EMBL" id="VLKF01000001">
    <property type="protein sequence ID" value="TWH74974.1"/>
    <property type="molecule type" value="Genomic_DNA"/>
</dbReference>
<dbReference type="GO" id="GO:0019521">
    <property type="term" value="P:D-gluconate metabolic process"/>
    <property type="evidence" value="ECO:0007669"/>
    <property type="project" value="UniProtKB-KW"/>
</dbReference>
<dbReference type="Pfam" id="PF00393">
    <property type="entry name" value="6PGD"/>
    <property type="match status" value="1"/>
</dbReference>
<dbReference type="Pfam" id="PF03446">
    <property type="entry name" value="NAD_binding_2"/>
    <property type="match status" value="1"/>
</dbReference>
<feature type="domain" description="6-phosphogluconate dehydrogenase C-terminal" evidence="6">
    <location>
        <begin position="170"/>
        <end position="304"/>
    </location>
</feature>
<dbReference type="SUPFAM" id="SSF51735">
    <property type="entry name" value="NAD(P)-binding Rossmann-fold domains"/>
    <property type="match status" value="1"/>
</dbReference>
<dbReference type="Proteomes" id="UP000321490">
    <property type="component" value="Unassembled WGS sequence"/>
</dbReference>
<sequence>MQLGLVGLGKMGANMAERVRRAGIEVVGYDRSPGKRDVDSLEALIAALEGPRIVWVMVPSGEPTRATVRELGDLLSPGDVIIDGGNSKFTDDKMHAELLGPKGIGYIDAGVSGGVWGLENGYALMVGGSAEDVAKAQPVFDALKPPTPHDESGDAIPGAGFVHAGPCGAGHFAKMVHNGIEYAMMQAYGEGYELLAAVDLIEDVPGVVASWTQGTVIRSWLLDLLVRALQEDPALEKITGYAEDSGEGRWTVEQAIEHAVPMPAISASLFARFASRQEDSPTMKAVAALRNQFGGHAVQAVQQQEAEKPA</sequence>
<dbReference type="InterPro" id="IPR015815">
    <property type="entry name" value="HIBADH-related"/>
</dbReference>
<dbReference type="GO" id="GO:0006098">
    <property type="term" value="P:pentose-phosphate shunt"/>
    <property type="evidence" value="ECO:0007669"/>
    <property type="project" value="InterPro"/>
</dbReference>
<proteinExistence type="inferred from homology"/>
<evidence type="ECO:0000259" key="6">
    <source>
        <dbReference type="SMART" id="SM01350"/>
    </source>
</evidence>
<dbReference type="Gene3D" id="1.10.1040.10">
    <property type="entry name" value="N-(1-d-carboxylethyl)-l-norvaline Dehydrogenase, domain 2"/>
    <property type="match status" value="1"/>
</dbReference>
<dbReference type="InterPro" id="IPR036291">
    <property type="entry name" value="NAD(P)-bd_dom_sf"/>
</dbReference>
<dbReference type="PIRSF" id="PIRSF000103">
    <property type="entry name" value="HIBADH"/>
    <property type="match status" value="1"/>
</dbReference>
<accession>A0A562IWM6</accession>
<dbReference type="InterPro" id="IPR006183">
    <property type="entry name" value="Pgluconate_DH"/>
</dbReference>
<organism evidence="7 8">
    <name type="scientific">Modestobacter roseus</name>
    <dbReference type="NCBI Taxonomy" id="1181884"/>
    <lineage>
        <taxon>Bacteria</taxon>
        <taxon>Bacillati</taxon>
        <taxon>Actinomycetota</taxon>
        <taxon>Actinomycetes</taxon>
        <taxon>Geodermatophilales</taxon>
        <taxon>Geodermatophilaceae</taxon>
        <taxon>Modestobacter</taxon>
    </lineage>
</organism>
<dbReference type="PANTHER" id="PTHR11811">
    <property type="entry name" value="6-PHOSPHOGLUCONATE DEHYDROGENASE"/>
    <property type="match status" value="1"/>
</dbReference>
<comment type="similarity">
    <text evidence="2">Belongs to the HIBADH-related family.</text>
</comment>
<dbReference type="SUPFAM" id="SSF48179">
    <property type="entry name" value="6-phosphogluconate dehydrogenase C-terminal domain-like"/>
    <property type="match status" value="1"/>
</dbReference>
<dbReference type="InterPro" id="IPR004849">
    <property type="entry name" value="6DGDH_YqeC"/>
</dbReference>
<dbReference type="InterPro" id="IPR013328">
    <property type="entry name" value="6PGD_dom2"/>
</dbReference>
<gene>
    <name evidence="7" type="ORF">JD78_03521</name>
</gene>
<evidence type="ECO:0000256" key="4">
    <source>
        <dbReference type="ARBA" id="ARBA00023064"/>
    </source>
</evidence>
<dbReference type="PROSITE" id="PS00461">
    <property type="entry name" value="6PGD"/>
    <property type="match status" value="1"/>
</dbReference>
<keyword evidence="3" id="KW-0560">Oxidoreductase</keyword>
<evidence type="ECO:0000256" key="5">
    <source>
        <dbReference type="PIRSR" id="PIRSR000103-1"/>
    </source>
</evidence>
<dbReference type="InterPro" id="IPR006115">
    <property type="entry name" value="6PGDH_NADP-bd"/>
</dbReference>
<dbReference type="InterPro" id="IPR008927">
    <property type="entry name" value="6-PGluconate_DH-like_C_sf"/>
</dbReference>
<evidence type="ECO:0000256" key="1">
    <source>
        <dbReference type="ARBA" id="ARBA00008419"/>
    </source>
</evidence>